<dbReference type="OrthoDB" id="1431064at2"/>
<dbReference type="EMBL" id="CP040749">
    <property type="protein sequence ID" value="QCX40028.1"/>
    <property type="molecule type" value="Genomic_DNA"/>
</dbReference>
<dbReference type="InterPro" id="IPR024775">
    <property type="entry name" value="DinB-like"/>
</dbReference>
<gene>
    <name evidence="2" type="ORF">FF125_16845</name>
</gene>
<name>A0A5B7TUX6_9FLAO</name>
<dbReference type="InterPro" id="IPR034660">
    <property type="entry name" value="DinB/YfiT-like"/>
</dbReference>
<dbReference type="Gene3D" id="1.20.120.450">
    <property type="entry name" value="dinb family like domain"/>
    <property type="match status" value="1"/>
</dbReference>
<dbReference type="RefSeq" id="WP_138950882.1">
    <property type="nucleotide sequence ID" value="NZ_CP040749.1"/>
</dbReference>
<sequence length="159" mass="18947">MNREIETILNALSETPRLLKELISEIDSELYKEKIIKGKWSIHEHATHIAVGDIYGFQKRLKVFRQEEKPIFEPLSGDSFDKDFFLKLDLKKTINDFFEIRQRTIELTKAFNSNDWNKLAIHPEYKTYTPYIMLRHLLMHDHNHLYKIEDMGFGIGHVK</sequence>
<dbReference type="SUPFAM" id="SSF109854">
    <property type="entry name" value="DinB/YfiT-like putative metalloenzymes"/>
    <property type="match status" value="1"/>
</dbReference>
<organism evidence="2 3">
    <name type="scientific">Aureibaculum algae</name>
    <dbReference type="NCBI Taxonomy" id="2584122"/>
    <lineage>
        <taxon>Bacteria</taxon>
        <taxon>Pseudomonadati</taxon>
        <taxon>Bacteroidota</taxon>
        <taxon>Flavobacteriia</taxon>
        <taxon>Flavobacteriales</taxon>
        <taxon>Flavobacteriaceae</taxon>
        <taxon>Aureibaculum</taxon>
    </lineage>
</organism>
<feature type="domain" description="DinB-like" evidence="1">
    <location>
        <begin position="11"/>
        <end position="145"/>
    </location>
</feature>
<evidence type="ECO:0000313" key="2">
    <source>
        <dbReference type="EMBL" id="QCX40028.1"/>
    </source>
</evidence>
<keyword evidence="3" id="KW-1185">Reference proteome</keyword>
<protein>
    <submittedName>
        <fullName evidence="2">DinB family protein</fullName>
    </submittedName>
</protein>
<accession>A0A5B7TUX6</accession>
<dbReference type="KEGG" id="fbe:FF125_16845"/>
<dbReference type="Pfam" id="PF12867">
    <property type="entry name" value="DinB_2"/>
    <property type="match status" value="1"/>
</dbReference>
<proteinExistence type="predicted"/>
<dbReference type="AlphaFoldDB" id="A0A5B7TUX6"/>
<evidence type="ECO:0000313" key="3">
    <source>
        <dbReference type="Proteomes" id="UP000306229"/>
    </source>
</evidence>
<dbReference type="Proteomes" id="UP000306229">
    <property type="component" value="Chromosome"/>
</dbReference>
<evidence type="ECO:0000259" key="1">
    <source>
        <dbReference type="Pfam" id="PF12867"/>
    </source>
</evidence>
<reference evidence="2 3" key="1">
    <citation type="submission" date="2019-05" db="EMBL/GenBank/DDBJ databases">
        <title>Algicella ahnfeltiae gen. nov., sp. nov., a novel marine bacterium of the family Flavobacteriaceae isolated from a red alga.</title>
        <authorList>
            <person name="Nedashkovskaya O.I."/>
            <person name="Kukhlevskiy A.D."/>
            <person name="Kim S.-G."/>
            <person name="Zhukova N.V."/>
            <person name="Mikhailov V.V."/>
        </authorList>
    </citation>
    <scope>NUCLEOTIDE SEQUENCE [LARGE SCALE GENOMIC DNA]</scope>
    <source>
        <strain evidence="2 3">10Alg115</strain>
    </source>
</reference>